<organism evidence="1 2">
    <name type="scientific">Monilinia laxa</name>
    <name type="common">Brown rot fungus</name>
    <name type="synonym">Sclerotinia laxa</name>
    <dbReference type="NCBI Taxonomy" id="61186"/>
    <lineage>
        <taxon>Eukaryota</taxon>
        <taxon>Fungi</taxon>
        <taxon>Dikarya</taxon>
        <taxon>Ascomycota</taxon>
        <taxon>Pezizomycotina</taxon>
        <taxon>Leotiomycetes</taxon>
        <taxon>Helotiales</taxon>
        <taxon>Sclerotiniaceae</taxon>
        <taxon>Monilinia</taxon>
    </lineage>
</organism>
<gene>
    <name evidence="1" type="ORF">EYC80_008965</name>
</gene>
<reference evidence="1 2" key="1">
    <citation type="submission" date="2019-06" db="EMBL/GenBank/DDBJ databases">
        <title>Genome Sequence of the Brown Rot Fungal Pathogen Monilinia laxa.</title>
        <authorList>
            <person name="De Miccolis Angelini R.M."/>
            <person name="Landi L."/>
            <person name="Abate D."/>
            <person name="Pollastro S."/>
            <person name="Romanazzi G."/>
            <person name="Faretra F."/>
        </authorList>
    </citation>
    <scope>NUCLEOTIDE SEQUENCE [LARGE SCALE GENOMIC DNA]</scope>
    <source>
        <strain evidence="1 2">Mlax316</strain>
    </source>
</reference>
<sequence length="124" mass="14393">MANRVSFLCLGKHLSMDLIERIHIGMLETYRLWCPIFGRRFAAIYNSEPSCKSEWRALVIESSSHGSITTMRAKVARRFQIYYTLQVKAACSFPCSTETLLLKDYEVSYAYVTHLKIVFFSKHI</sequence>
<evidence type="ECO:0000313" key="2">
    <source>
        <dbReference type="Proteomes" id="UP000326757"/>
    </source>
</evidence>
<protein>
    <submittedName>
        <fullName evidence="1">Uncharacterized protein</fullName>
    </submittedName>
</protein>
<dbReference type="Proteomes" id="UP000326757">
    <property type="component" value="Unassembled WGS sequence"/>
</dbReference>
<dbReference type="EMBL" id="VIGI01000009">
    <property type="protein sequence ID" value="KAB8296181.1"/>
    <property type="molecule type" value="Genomic_DNA"/>
</dbReference>
<accession>A0A5N6K236</accession>
<comment type="caution">
    <text evidence="1">The sequence shown here is derived from an EMBL/GenBank/DDBJ whole genome shotgun (WGS) entry which is preliminary data.</text>
</comment>
<evidence type="ECO:0000313" key="1">
    <source>
        <dbReference type="EMBL" id="KAB8296181.1"/>
    </source>
</evidence>
<name>A0A5N6K236_MONLA</name>
<proteinExistence type="predicted"/>
<keyword evidence="2" id="KW-1185">Reference proteome</keyword>
<dbReference type="AlphaFoldDB" id="A0A5N6K236"/>